<dbReference type="EC" id="2.7.7.7" evidence="3"/>
<dbReference type="GO" id="GO:0005737">
    <property type="term" value="C:cytoplasm"/>
    <property type="evidence" value="ECO:0007669"/>
    <property type="project" value="UniProtKB-SubCell"/>
</dbReference>
<dbReference type="InterPro" id="IPR016195">
    <property type="entry name" value="Pol/histidinol_Pase-like"/>
</dbReference>
<dbReference type="InterPro" id="IPR004013">
    <property type="entry name" value="PHP_dom"/>
</dbReference>
<protein>
    <recommendedName>
        <fullName evidence="4">DNA polymerase III subunit alpha</fullName>
        <ecNumber evidence="3">2.7.7.7</ecNumber>
    </recommendedName>
</protein>
<keyword evidence="14" id="KW-1185">Reference proteome</keyword>
<keyword evidence="6" id="KW-0548">Nucleotidyltransferase</keyword>
<dbReference type="GO" id="GO:0003676">
    <property type="term" value="F:nucleic acid binding"/>
    <property type="evidence" value="ECO:0007669"/>
    <property type="project" value="InterPro"/>
</dbReference>
<feature type="domain" description="Polymerase/histidinol phosphatase N-terminal" evidence="12">
    <location>
        <begin position="16"/>
        <end position="81"/>
    </location>
</feature>
<gene>
    <name evidence="13" type="ORF">RV14_GL000354</name>
</gene>
<proteinExistence type="inferred from homology"/>
<accession>A0A1L8WJJ4</accession>
<organism evidence="13 14">
    <name type="scientific">Enterococcus ratti</name>
    <dbReference type="NCBI Taxonomy" id="150033"/>
    <lineage>
        <taxon>Bacteria</taxon>
        <taxon>Bacillati</taxon>
        <taxon>Bacillota</taxon>
        <taxon>Bacilli</taxon>
        <taxon>Lactobacillales</taxon>
        <taxon>Enterococcaceae</taxon>
        <taxon>Enterococcus</taxon>
    </lineage>
</organism>
<dbReference type="Pfam" id="PF17657">
    <property type="entry name" value="DNA_pol3_finger"/>
    <property type="match status" value="1"/>
</dbReference>
<evidence type="ECO:0000256" key="10">
    <source>
        <dbReference type="ARBA" id="ARBA00026073"/>
    </source>
</evidence>
<dbReference type="Pfam" id="PF02811">
    <property type="entry name" value="PHP"/>
    <property type="match status" value="1"/>
</dbReference>
<dbReference type="PANTHER" id="PTHR32294">
    <property type="entry name" value="DNA POLYMERASE III SUBUNIT ALPHA"/>
    <property type="match status" value="1"/>
</dbReference>
<dbReference type="Pfam" id="PF14579">
    <property type="entry name" value="HHH_6"/>
    <property type="match status" value="1"/>
</dbReference>
<evidence type="ECO:0000256" key="6">
    <source>
        <dbReference type="ARBA" id="ARBA00022695"/>
    </source>
</evidence>
<dbReference type="CDD" id="cd04485">
    <property type="entry name" value="DnaE_OBF"/>
    <property type="match status" value="1"/>
</dbReference>
<dbReference type="GO" id="GO:0003887">
    <property type="term" value="F:DNA-directed DNA polymerase activity"/>
    <property type="evidence" value="ECO:0007669"/>
    <property type="project" value="UniProtKB-KW"/>
</dbReference>
<dbReference type="InterPro" id="IPR011708">
    <property type="entry name" value="DNA_pol3_alpha_NTPase_dom"/>
</dbReference>
<name>A0A1L8WJJ4_9ENTE</name>
<dbReference type="Gene3D" id="1.10.150.870">
    <property type="match status" value="1"/>
</dbReference>
<comment type="similarity">
    <text evidence="2">Belongs to the DNA polymerase type-C family. DnaE subfamily.</text>
</comment>
<evidence type="ECO:0000256" key="2">
    <source>
        <dbReference type="ARBA" id="ARBA00009496"/>
    </source>
</evidence>
<dbReference type="AlphaFoldDB" id="A0A1L8WJJ4"/>
<comment type="caution">
    <text evidence="13">The sequence shown here is derived from an EMBL/GenBank/DDBJ whole genome shotgun (WGS) entry which is preliminary data.</text>
</comment>
<keyword evidence="5" id="KW-0808">Transferase</keyword>
<sequence length="1114" mass="127941">MANFIKGGMAMFFPQLYTKTSYSLLQSTIKIQEYVHEAKKLGYTVLGITDQDVLYGVPEFYQACIKEGLKPVIGLLLTYTYESRPFDLLVYAKDGIGYQQLMKLSTKKMTQESLTLAEFGETNHLVFVVLPQHSVADEFNHSASFEAHWQLLKEKVASKDFYVGMTETTADYANEWVEFVTKNNYSLCALHPIDSLRKEELFALNTLKHIRQGTQFSLEELHQQKAEAVSSFLFSEKEMIQTFNQVHLVEALKGAQRLVQTISFEFPFHQKLLPHYPIPNQKSAAQYLEELCISKLNERVTEITPEYQERLAYELLTIHQMGFDDYFLIVWDVMAFAHQQKIVTGAGRGSAAGSLVAYILEITDVDPLKYDLLFERFLNPERYTLPDIDLDIPDNRREEVLDYLRKKYGQYHMAQIATFGTMAAKMVLRDVARVFGLSQSEANRWSKAIPNQLKITLKQAYYTSQHLVELVNASEKNQLLFKIASILEGLPRHVSTHAAGVVLSDKNLLELVPLQRGSDETFLTQYTMNDVEAVGLLKMDFLGLRNLSIVDYALKAIKKVERKEVSLKKIPLNDPKTLQLFQQGDTTGIFQFESAGIRSVLRRLGPETIEDIAAVNALYRPGPMQNIDTFISRKKGKEKIHYPDETLIPILKNTYGVIVYQEQIMQIAAVMAGFSLGQSDILRRAISKKKKEVIDKEREHFVTGALNQGHSREKAVEVYDYIERFANYGFNRSHAFAYSFVAFQMAYLKAHHPGAFFVSLMNAVRHNTTKLKGYIAEARKKKLKLYAPSINQSYYGFELISKKEIRFGLTAIKGVRKDFIESILRERKENGVYQSVDQFLLRLDKRWLKVELLKSLVAVGAFDELFPNRKQLMDNLEGKIQNIIYSGGSFDLLDIMALKEEEITDYSLEEKLQLEEKYLGVYFSGHPTEGYERLKLAKKVQLITEIIPKQTVSLLVMIKNIREIRTKKGELMAFVEGTDSSGEIAITIFPKSYRQFRSLFEINKVIFVQGKVEISKYNQELQLIGENFSDPVELEEQYSSQTCYLRIKKEVDSPNMLKQLQETFQKYPGYIPVVIYHEKNQRKVVLAEAYWVDGSKNLKAQLAYLLQAENVVFK</sequence>
<comment type="function">
    <text evidence="9">DNA polymerase III is a complex, multichain enzyme responsible for most of the replicative synthesis in bacteria. This DNA polymerase also exhibits 3' to 5' exonuclease activity. The alpha chain is the DNA polymerase.</text>
</comment>
<reference evidence="13 14" key="1">
    <citation type="submission" date="2014-12" db="EMBL/GenBank/DDBJ databases">
        <title>Draft genome sequences of 29 type strains of Enterococci.</title>
        <authorList>
            <person name="Zhong Z."/>
            <person name="Sun Z."/>
            <person name="Liu W."/>
            <person name="Zhang W."/>
            <person name="Zhang H."/>
        </authorList>
    </citation>
    <scope>NUCLEOTIDE SEQUENCE [LARGE SCALE GENOMIC DNA]</scope>
    <source>
        <strain evidence="13 14">DSM 15687</strain>
    </source>
</reference>
<evidence type="ECO:0000313" key="13">
    <source>
        <dbReference type="EMBL" id="OJG81199.1"/>
    </source>
</evidence>
<comment type="catalytic activity">
    <reaction evidence="11">
        <text>DNA(n) + a 2'-deoxyribonucleoside 5'-triphosphate = DNA(n+1) + diphosphate</text>
        <dbReference type="Rhea" id="RHEA:22508"/>
        <dbReference type="Rhea" id="RHEA-COMP:17339"/>
        <dbReference type="Rhea" id="RHEA-COMP:17340"/>
        <dbReference type="ChEBI" id="CHEBI:33019"/>
        <dbReference type="ChEBI" id="CHEBI:61560"/>
        <dbReference type="ChEBI" id="CHEBI:173112"/>
        <dbReference type="EC" id="2.7.7.7"/>
    </reaction>
</comment>
<dbReference type="GO" id="GO:0006260">
    <property type="term" value="P:DNA replication"/>
    <property type="evidence" value="ECO:0007669"/>
    <property type="project" value="UniProtKB-KW"/>
</dbReference>
<evidence type="ECO:0000256" key="11">
    <source>
        <dbReference type="ARBA" id="ARBA00049244"/>
    </source>
</evidence>
<evidence type="ECO:0000313" key="14">
    <source>
        <dbReference type="Proteomes" id="UP000182152"/>
    </source>
</evidence>
<dbReference type="InterPro" id="IPR040982">
    <property type="entry name" value="DNA_pol3_finger"/>
</dbReference>
<dbReference type="CDD" id="cd07431">
    <property type="entry name" value="PHP_PolIIIA"/>
    <property type="match status" value="1"/>
</dbReference>
<dbReference type="Pfam" id="PF07733">
    <property type="entry name" value="DNA_pol3_alpha"/>
    <property type="match status" value="1"/>
</dbReference>
<dbReference type="Gene3D" id="2.40.50.140">
    <property type="entry name" value="Nucleic acid-binding proteins"/>
    <property type="match status" value="1"/>
</dbReference>
<dbReference type="NCBIfam" id="TIGR00594">
    <property type="entry name" value="polc"/>
    <property type="match status" value="1"/>
</dbReference>
<dbReference type="SMART" id="SM00481">
    <property type="entry name" value="POLIIIAc"/>
    <property type="match status" value="1"/>
</dbReference>
<dbReference type="Gene3D" id="3.20.20.140">
    <property type="entry name" value="Metal-dependent hydrolases"/>
    <property type="match status" value="1"/>
</dbReference>
<dbReference type="InterPro" id="IPR004805">
    <property type="entry name" value="DnaE2/DnaE/PolC"/>
</dbReference>
<evidence type="ECO:0000256" key="1">
    <source>
        <dbReference type="ARBA" id="ARBA00004496"/>
    </source>
</evidence>
<dbReference type="STRING" id="150033.RV14_GL000354"/>
<evidence type="ECO:0000256" key="7">
    <source>
        <dbReference type="ARBA" id="ARBA00022705"/>
    </source>
</evidence>
<comment type="subunit">
    <text evidence="10">DNA polymerase III contains a core (composed of alpha, epsilon and theta chains) that associates with a tau subunit. This core dimerizes to form the POLIII' complex. PolIII' associates with the gamma complex (composed of gamma, delta, delta', psi and chi chains) and with the beta chain to form the complete DNA polymerase III complex.</text>
</comment>
<evidence type="ECO:0000256" key="5">
    <source>
        <dbReference type="ARBA" id="ARBA00022679"/>
    </source>
</evidence>
<dbReference type="InterPro" id="IPR029460">
    <property type="entry name" value="DNAPol_HHH"/>
</dbReference>
<comment type="subcellular location">
    <subcellularLocation>
        <location evidence="1">Cytoplasm</location>
    </subcellularLocation>
</comment>
<dbReference type="Gene3D" id="1.10.10.1600">
    <property type="entry name" value="Bacterial DNA polymerase III alpha subunit, thumb domain"/>
    <property type="match status" value="1"/>
</dbReference>
<evidence type="ECO:0000256" key="4">
    <source>
        <dbReference type="ARBA" id="ARBA00019114"/>
    </source>
</evidence>
<dbReference type="Pfam" id="PF01336">
    <property type="entry name" value="tRNA_anti-codon"/>
    <property type="match status" value="1"/>
</dbReference>
<keyword evidence="8" id="KW-0239">DNA-directed DNA polymerase</keyword>
<evidence type="ECO:0000256" key="9">
    <source>
        <dbReference type="ARBA" id="ARBA00025611"/>
    </source>
</evidence>
<dbReference type="EMBL" id="JXLB01000011">
    <property type="protein sequence ID" value="OJG81199.1"/>
    <property type="molecule type" value="Genomic_DNA"/>
</dbReference>
<dbReference type="InterPro" id="IPR012340">
    <property type="entry name" value="NA-bd_OB-fold"/>
</dbReference>
<dbReference type="NCBIfam" id="NF004226">
    <property type="entry name" value="PRK05673.1"/>
    <property type="match status" value="1"/>
</dbReference>
<dbReference type="InterPro" id="IPR003141">
    <property type="entry name" value="Pol/His_phosphatase_N"/>
</dbReference>
<dbReference type="InterPro" id="IPR004365">
    <property type="entry name" value="NA-bd_OB_tRNA"/>
</dbReference>
<evidence type="ECO:0000256" key="3">
    <source>
        <dbReference type="ARBA" id="ARBA00012417"/>
    </source>
</evidence>
<dbReference type="SUPFAM" id="SSF89550">
    <property type="entry name" value="PHP domain-like"/>
    <property type="match status" value="1"/>
</dbReference>
<dbReference type="GO" id="GO:0008408">
    <property type="term" value="F:3'-5' exonuclease activity"/>
    <property type="evidence" value="ECO:0007669"/>
    <property type="project" value="InterPro"/>
</dbReference>
<evidence type="ECO:0000259" key="12">
    <source>
        <dbReference type="SMART" id="SM00481"/>
    </source>
</evidence>
<dbReference type="Proteomes" id="UP000182152">
    <property type="component" value="Unassembled WGS sequence"/>
</dbReference>
<dbReference type="InterPro" id="IPR041931">
    <property type="entry name" value="DNA_pol3_alpha_thumb_dom"/>
</dbReference>
<evidence type="ECO:0000256" key="8">
    <source>
        <dbReference type="ARBA" id="ARBA00022932"/>
    </source>
</evidence>
<keyword evidence="7" id="KW-0235">DNA replication</keyword>
<dbReference type="PANTHER" id="PTHR32294:SF0">
    <property type="entry name" value="DNA POLYMERASE III SUBUNIT ALPHA"/>
    <property type="match status" value="1"/>
</dbReference>